<dbReference type="InterPro" id="IPR036688">
    <property type="entry name" value="MoeA_C_domain_IV_sf"/>
</dbReference>
<dbReference type="SUPFAM" id="SSF53218">
    <property type="entry name" value="Molybdenum cofactor biosynthesis proteins"/>
    <property type="match status" value="1"/>
</dbReference>
<evidence type="ECO:0000256" key="1">
    <source>
        <dbReference type="ARBA" id="ARBA00002901"/>
    </source>
</evidence>
<feature type="domain" description="MoaB/Mog" evidence="7">
    <location>
        <begin position="193"/>
        <end position="330"/>
    </location>
</feature>
<evidence type="ECO:0000256" key="4">
    <source>
        <dbReference type="ARBA" id="ARBA00023150"/>
    </source>
</evidence>
<dbReference type="Gene3D" id="3.90.105.10">
    <property type="entry name" value="Molybdopterin biosynthesis moea protein, domain 2"/>
    <property type="match status" value="1"/>
</dbReference>
<dbReference type="PANTHER" id="PTHR10192">
    <property type="entry name" value="MOLYBDOPTERIN BIOSYNTHESIS PROTEIN"/>
    <property type="match status" value="1"/>
</dbReference>
<evidence type="ECO:0000256" key="2">
    <source>
        <dbReference type="ARBA" id="ARBA00005046"/>
    </source>
</evidence>
<name>A0ABT9C4U3_9PSED</name>
<dbReference type="Proteomes" id="UP001228019">
    <property type="component" value="Unassembled WGS sequence"/>
</dbReference>
<keyword evidence="4 6" id="KW-0501">Molybdenum cofactor biosynthesis</keyword>
<dbReference type="InterPro" id="IPR036425">
    <property type="entry name" value="MoaB/Mog-like_dom_sf"/>
</dbReference>
<dbReference type="Gene3D" id="2.40.340.10">
    <property type="entry name" value="MoeA, C-terminal, domain IV"/>
    <property type="match status" value="1"/>
</dbReference>
<gene>
    <name evidence="8" type="ORF">Q6A48_23305</name>
</gene>
<proteinExistence type="inferred from homology"/>
<comment type="catalytic activity">
    <reaction evidence="5">
        <text>adenylyl-molybdopterin + molybdate = Mo-molybdopterin + AMP + H(+)</text>
        <dbReference type="Rhea" id="RHEA:35047"/>
        <dbReference type="ChEBI" id="CHEBI:15378"/>
        <dbReference type="ChEBI" id="CHEBI:36264"/>
        <dbReference type="ChEBI" id="CHEBI:62727"/>
        <dbReference type="ChEBI" id="CHEBI:71302"/>
        <dbReference type="ChEBI" id="CHEBI:456215"/>
        <dbReference type="EC" id="2.10.1.1"/>
    </reaction>
</comment>
<keyword evidence="9" id="KW-1185">Reference proteome</keyword>
<dbReference type="InterPro" id="IPR038987">
    <property type="entry name" value="MoeA-like"/>
</dbReference>
<organism evidence="8 9">
    <name type="scientific">Pseudomonas citrulli</name>
    <dbReference type="NCBI Taxonomy" id="3064347"/>
    <lineage>
        <taxon>Bacteria</taxon>
        <taxon>Pseudomonadati</taxon>
        <taxon>Pseudomonadota</taxon>
        <taxon>Gammaproteobacteria</taxon>
        <taxon>Pseudomonadales</taxon>
        <taxon>Pseudomonadaceae</taxon>
        <taxon>Pseudomonas</taxon>
    </lineage>
</organism>
<evidence type="ECO:0000256" key="5">
    <source>
        <dbReference type="ARBA" id="ARBA00047317"/>
    </source>
</evidence>
<dbReference type="InterPro" id="IPR005110">
    <property type="entry name" value="MoeA_linker/N"/>
</dbReference>
<sequence length="419" mass="44368">MSAPAQARGCGSVCDSGALVPVDEAIRHLLDQVPPPPPVQRIALDLALGRVLAGDVHCPMNLPAWDNSAMDGYAVRAADVPAAGGALALTGRIAAGDGPGEPLHAGQVVRIFTGAPLPPGADTVVPQENCRVEGGRVWLPAVNAGDHVRKEGEEQRRGECLLKAGTRLRAQELGLLAGAGIARVEVHRPLQVGLLSSGDELREPGEPLAPGQIYNSNRHTLAALLRGWGFEVHDFGVMPDQLQASRQALRLAAAECDVLLTSGGVSVGEEDHLKQAIATLGSIDLWRLAIQPGKPLAFGDVEGKPWIGLPGNPSAALITALIVVRPFLFRAQGMDAVHPVPLQLPAGFDWLKRNRRRQYLRARLSADAAGHLCVELHPQQSSAMLTAACWADGLAVVECDAQVHKHEPVMYLPFAGLIH</sequence>
<comment type="function">
    <text evidence="1 6">Catalyzes the insertion of molybdate into adenylated molybdopterin with the concomitant release of AMP.</text>
</comment>
<dbReference type="NCBIfam" id="NF045515">
    <property type="entry name" value="Glp_gephyrin"/>
    <property type="match status" value="1"/>
</dbReference>
<dbReference type="RefSeq" id="WP_304556745.1">
    <property type="nucleotide sequence ID" value="NZ_JAUQOP010000051.1"/>
</dbReference>
<comment type="pathway">
    <text evidence="2 6">Cofactor biosynthesis; molybdopterin biosynthesis.</text>
</comment>
<dbReference type="Pfam" id="PF00994">
    <property type="entry name" value="MoCF_biosynth"/>
    <property type="match status" value="1"/>
</dbReference>
<evidence type="ECO:0000313" key="9">
    <source>
        <dbReference type="Proteomes" id="UP001228019"/>
    </source>
</evidence>
<dbReference type="CDD" id="cd00887">
    <property type="entry name" value="MoeA"/>
    <property type="match status" value="1"/>
</dbReference>
<evidence type="ECO:0000313" key="8">
    <source>
        <dbReference type="EMBL" id="MDO7899825.1"/>
    </source>
</evidence>
<dbReference type="PANTHER" id="PTHR10192:SF5">
    <property type="entry name" value="GEPHYRIN"/>
    <property type="match status" value="1"/>
</dbReference>
<dbReference type="EMBL" id="JAUQOP010000051">
    <property type="protein sequence ID" value="MDO7899825.1"/>
    <property type="molecule type" value="Genomic_DNA"/>
</dbReference>
<reference evidence="8 9" key="1">
    <citation type="submission" date="2023-07" db="EMBL/GenBank/DDBJ databases">
        <title>Identification of four novel Pseudomonas species associated with bacterial leaf spot of cucurbits.</title>
        <authorList>
            <person name="Fullem K.R."/>
        </authorList>
    </citation>
    <scope>NUCLEOTIDE SEQUENCE [LARGE SCALE GENOMIC DNA]</scope>
    <source>
        <strain evidence="8 9">K18</strain>
    </source>
</reference>
<dbReference type="SMART" id="SM00852">
    <property type="entry name" value="MoCF_biosynth"/>
    <property type="match status" value="1"/>
</dbReference>
<dbReference type="InterPro" id="IPR005111">
    <property type="entry name" value="MoeA_C_domain_IV"/>
</dbReference>
<evidence type="ECO:0000259" key="7">
    <source>
        <dbReference type="SMART" id="SM00852"/>
    </source>
</evidence>
<dbReference type="SUPFAM" id="SSF63867">
    <property type="entry name" value="MoeA C-terminal domain-like"/>
    <property type="match status" value="1"/>
</dbReference>
<dbReference type="EC" id="2.10.1.1" evidence="6"/>
<comment type="cofactor">
    <cofactor evidence="6">
        <name>Mg(2+)</name>
        <dbReference type="ChEBI" id="CHEBI:18420"/>
    </cofactor>
</comment>
<protein>
    <recommendedName>
        <fullName evidence="6">Molybdopterin molybdenumtransferase</fullName>
        <ecNumber evidence="6">2.10.1.1</ecNumber>
    </recommendedName>
</protein>
<accession>A0ABT9C4U3</accession>
<keyword evidence="6" id="KW-0479">Metal-binding</keyword>
<keyword evidence="6" id="KW-0808">Transferase</keyword>
<dbReference type="Pfam" id="PF03453">
    <property type="entry name" value="MoeA_N"/>
    <property type="match status" value="1"/>
</dbReference>
<evidence type="ECO:0000256" key="3">
    <source>
        <dbReference type="ARBA" id="ARBA00010763"/>
    </source>
</evidence>
<dbReference type="InterPro" id="IPR036135">
    <property type="entry name" value="MoeA_linker/N_sf"/>
</dbReference>
<dbReference type="Gene3D" id="2.170.190.11">
    <property type="entry name" value="Molybdopterin biosynthesis moea protein, domain 3"/>
    <property type="match status" value="1"/>
</dbReference>
<dbReference type="Gene3D" id="3.40.980.10">
    <property type="entry name" value="MoaB/Mog-like domain"/>
    <property type="match status" value="1"/>
</dbReference>
<dbReference type="Pfam" id="PF03454">
    <property type="entry name" value="MoeA_C"/>
    <property type="match status" value="1"/>
</dbReference>
<keyword evidence="6" id="KW-0460">Magnesium</keyword>
<comment type="caution">
    <text evidence="8">The sequence shown here is derived from an EMBL/GenBank/DDBJ whole genome shotgun (WGS) entry which is preliminary data.</text>
</comment>
<dbReference type="NCBIfam" id="TIGR00177">
    <property type="entry name" value="molyb_syn"/>
    <property type="match status" value="1"/>
</dbReference>
<keyword evidence="6" id="KW-0500">Molybdenum</keyword>
<evidence type="ECO:0000256" key="6">
    <source>
        <dbReference type="RuleBase" id="RU365090"/>
    </source>
</evidence>
<dbReference type="SUPFAM" id="SSF63882">
    <property type="entry name" value="MoeA N-terminal region -like"/>
    <property type="match status" value="1"/>
</dbReference>
<dbReference type="InterPro" id="IPR001453">
    <property type="entry name" value="MoaB/Mog_dom"/>
</dbReference>
<comment type="similarity">
    <text evidence="3 6">Belongs to the MoeA family.</text>
</comment>